<reference evidence="1 2" key="1">
    <citation type="submission" date="2013-12" db="EMBL/GenBank/DDBJ databases">
        <authorList>
            <consortium name="DOE Joint Genome Institute"/>
            <person name="Kappler U."/>
            <person name="Huntemann M."/>
            <person name="Han J."/>
            <person name="Chen A."/>
            <person name="Kyrpides N."/>
            <person name="Mavromatis K."/>
            <person name="Markowitz V."/>
            <person name="Palaniappan K."/>
            <person name="Ivanova N."/>
            <person name="Schaumberg A."/>
            <person name="Pati A."/>
            <person name="Liolios K."/>
            <person name="Nordberg H.P."/>
            <person name="Cantor M.N."/>
            <person name="Hua S.X."/>
            <person name="Woyke T."/>
        </authorList>
    </citation>
    <scope>NUCLEOTIDE SEQUENCE [LARGE SCALE GENOMIC DNA]</scope>
    <source>
        <strain evidence="2">AL2</strain>
    </source>
</reference>
<dbReference type="PANTHER" id="PTHR41791:SF1">
    <property type="entry name" value="SSL7039 PROTEIN"/>
    <property type="match status" value="1"/>
</dbReference>
<proteinExistence type="predicted"/>
<dbReference type="NCBIfam" id="TIGR02683">
    <property type="entry name" value="upstrm_HI1419"/>
    <property type="match status" value="1"/>
</dbReference>
<sequence>MHGTSNTLYEDAMIAASAKVHHLTVVTGNLADFKTLDTDWLNPFDGARLRRLEQGNRGDFKNIEGQLYELRIDVGQGWRVYYKQAHSELVLLMIAGLKPHQSKDIEKVKGWLKHDTINE</sequence>
<name>W0DXX7_9GAMM</name>
<keyword evidence="2" id="KW-1185">Reference proteome</keyword>
<gene>
    <name evidence="1" type="ORF">THIAE_07970</name>
</gene>
<dbReference type="STRING" id="717772.THIAE_07970"/>
<evidence type="ECO:0000313" key="2">
    <source>
        <dbReference type="Proteomes" id="UP000005380"/>
    </source>
</evidence>
<dbReference type="HOGENOM" id="CLU_2060357_0_0_6"/>
<dbReference type="InterPro" id="IPR029060">
    <property type="entry name" value="PIN-like_dom_sf"/>
</dbReference>
<evidence type="ECO:0000313" key="1">
    <source>
        <dbReference type="EMBL" id="AHF01701.1"/>
    </source>
</evidence>
<dbReference type="Gene3D" id="3.40.50.1010">
    <property type="entry name" value="5'-nuclease"/>
    <property type="match status" value="1"/>
</dbReference>
<organism evidence="1 2">
    <name type="scientific">Thiomicrospira aerophila AL3</name>
    <dbReference type="NCBI Taxonomy" id="717772"/>
    <lineage>
        <taxon>Bacteria</taxon>
        <taxon>Pseudomonadati</taxon>
        <taxon>Pseudomonadota</taxon>
        <taxon>Gammaproteobacteria</taxon>
        <taxon>Thiotrichales</taxon>
        <taxon>Piscirickettsiaceae</taxon>
        <taxon>Thiomicrospira</taxon>
    </lineage>
</organism>
<dbReference type="Proteomes" id="UP000005380">
    <property type="component" value="Chromosome"/>
</dbReference>
<protein>
    <submittedName>
        <fullName evidence="1">Addiction module killer protein</fullName>
    </submittedName>
</protein>
<dbReference type="InterPro" id="IPR014056">
    <property type="entry name" value="TypeIITA-like_toxin_pred"/>
</dbReference>
<dbReference type="PANTHER" id="PTHR41791">
    <property type="entry name" value="SSL7039 PROTEIN"/>
    <property type="match status" value="1"/>
</dbReference>
<dbReference type="AlphaFoldDB" id="W0DXX7"/>
<dbReference type="KEGG" id="tao:THIAE_07970"/>
<dbReference type="InParanoid" id="W0DXX7"/>
<dbReference type="eggNOG" id="COG3657">
    <property type="taxonomic scope" value="Bacteria"/>
</dbReference>
<dbReference type="EMBL" id="CP007030">
    <property type="protein sequence ID" value="AHF01701.1"/>
    <property type="molecule type" value="Genomic_DNA"/>
</dbReference>
<accession>W0DXX7</accession>
<dbReference type="SUPFAM" id="SSF88723">
    <property type="entry name" value="PIN domain-like"/>
    <property type="match status" value="1"/>
</dbReference>